<evidence type="ECO:0000313" key="2">
    <source>
        <dbReference type="EMBL" id="HIS70737.1"/>
    </source>
</evidence>
<sequence length="140" mass="15326">MKKAIFFGVFAGILGICANASADGFAYTETETVNTYETIQIDTVTYVDAAYVAPRVARAAVRAEKPAPCRVASSLDVARKPCGCNAPASKKMQPVRVKTYTEVIDHYQVYQPVVTYKPAGEYTTRRYIDAPNPQFGTCAR</sequence>
<dbReference type="EMBL" id="DVJI01000009">
    <property type="protein sequence ID" value="HIS70737.1"/>
    <property type="molecule type" value="Genomic_DNA"/>
</dbReference>
<organism evidence="2 3">
    <name type="scientific">Candidatus Enterousia intestinigallinarum</name>
    <dbReference type="NCBI Taxonomy" id="2840790"/>
    <lineage>
        <taxon>Bacteria</taxon>
        <taxon>Pseudomonadati</taxon>
        <taxon>Pseudomonadota</taxon>
        <taxon>Alphaproteobacteria</taxon>
        <taxon>Candidatus Enterousia</taxon>
    </lineage>
</organism>
<proteinExistence type="predicted"/>
<reference evidence="2" key="2">
    <citation type="journal article" date="2021" name="PeerJ">
        <title>Extensive microbial diversity within the chicken gut microbiome revealed by metagenomics and culture.</title>
        <authorList>
            <person name="Gilroy R."/>
            <person name="Ravi A."/>
            <person name="Getino M."/>
            <person name="Pursley I."/>
            <person name="Horton D.L."/>
            <person name="Alikhan N.F."/>
            <person name="Baker D."/>
            <person name="Gharbi K."/>
            <person name="Hall N."/>
            <person name="Watson M."/>
            <person name="Adriaenssens E.M."/>
            <person name="Foster-Nyarko E."/>
            <person name="Jarju S."/>
            <person name="Secka A."/>
            <person name="Antonio M."/>
            <person name="Oren A."/>
            <person name="Chaudhuri R.R."/>
            <person name="La Ragione R."/>
            <person name="Hildebrand F."/>
            <person name="Pallen M.J."/>
        </authorList>
    </citation>
    <scope>NUCLEOTIDE SEQUENCE</scope>
    <source>
        <strain evidence="2">ChiGjej3B3-5194</strain>
    </source>
</reference>
<comment type="caution">
    <text evidence="2">The sequence shown here is derived from an EMBL/GenBank/DDBJ whole genome shotgun (WGS) entry which is preliminary data.</text>
</comment>
<feature type="chain" id="PRO_5038931246" evidence="1">
    <location>
        <begin position="23"/>
        <end position="140"/>
    </location>
</feature>
<name>A0A9D1JVZ2_9PROT</name>
<dbReference type="Proteomes" id="UP000886742">
    <property type="component" value="Unassembled WGS sequence"/>
</dbReference>
<dbReference type="AlphaFoldDB" id="A0A9D1JVZ2"/>
<protein>
    <submittedName>
        <fullName evidence="2">Uncharacterized protein</fullName>
    </submittedName>
</protein>
<evidence type="ECO:0000256" key="1">
    <source>
        <dbReference type="SAM" id="SignalP"/>
    </source>
</evidence>
<reference evidence="2" key="1">
    <citation type="submission" date="2020-10" db="EMBL/GenBank/DDBJ databases">
        <authorList>
            <person name="Gilroy R."/>
        </authorList>
    </citation>
    <scope>NUCLEOTIDE SEQUENCE</scope>
    <source>
        <strain evidence="2">ChiGjej3B3-5194</strain>
    </source>
</reference>
<gene>
    <name evidence="2" type="ORF">IAD02_01980</name>
</gene>
<accession>A0A9D1JVZ2</accession>
<evidence type="ECO:0000313" key="3">
    <source>
        <dbReference type="Proteomes" id="UP000886742"/>
    </source>
</evidence>
<feature type="signal peptide" evidence="1">
    <location>
        <begin position="1"/>
        <end position="22"/>
    </location>
</feature>
<keyword evidence="1" id="KW-0732">Signal</keyword>